<evidence type="ECO:0000313" key="4">
    <source>
        <dbReference type="Proteomes" id="UP000612055"/>
    </source>
</evidence>
<dbReference type="SUPFAM" id="SSF56112">
    <property type="entry name" value="Protein kinase-like (PK-like)"/>
    <property type="match status" value="1"/>
</dbReference>
<name>A0A835Y422_9CHLO</name>
<evidence type="ECO:0000313" key="3">
    <source>
        <dbReference type="EMBL" id="KAG2495675.1"/>
    </source>
</evidence>
<comment type="caution">
    <text evidence="3">The sequence shown here is derived from an EMBL/GenBank/DDBJ whole genome shotgun (WGS) entry which is preliminary data.</text>
</comment>
<protein>
    <submittedName>
        <fullName evidence="3">Uncharacterized protein</fullName>
    </submittedName>
</protein>
<reference evidence="3" key="1">
    <citation type="journal article" date="2020" name="bioRxiv">
        <title>Comparative genomics of Chlamydomonas.</title>
        <authorList>
            <person name="Craig R.J."/>
            <person name="Hasan A.R."/>
            <person name="Ness R.W."/>
            <person name="Keightley P.D."/>
        </authorList>
    </citation>
    <scope>NUCLEOTIDE SEQUENCE</scope>
    <source>
        <strain evidence="3">CCAP 11/70</strain>
    </source>
</reference>
<proteinExistence type="predicted"/>
<dbReference type="AlphaFoldDB" id="A0A835Y422"/>
<evidence type="ECO:0000256" key="2">
    <source>
        <dbReference type="SAM" id="MobiDB-lite"/>
    </source>
</evidence>
<feature type="compositionally biased region" description="Polar residues" evidence="2">
    <location>
        <begin position="89"/>
        <end position="98"/>
    </location>
</feature>
<evidence type="ECO:0000256" key="1">
    <source>
        <dbReference type="SAM" id="Coils"/>
    </source>
</evidence>
<gene>
    <name evidence="3" type="ORF">HYH03_006275</name>
</gene>
<sequence>MATLQLQAPRDETPPPSYEALYSASGDGFCCVALSPQHTSQLPRPKGALDPTSHGAASHCFTAAASPAAEPPAAYLSAIKTTPWRFDSSRTQPHSSSRPHALSAPGSCCELPSARTPRARTPTLRLGGSADEPAASAAFVAATPAVTRPPLWAEPHGVTASREATAEPSDRWAFQSGCIWRTSVRELAAAFETPGGCDRYTSSCSTGYASATSRFASASVAPATAPCCAAKCAAAAAAADAELQHLRAELRALQLRQQQADADMAQLRSRLAEEQAAAAASAAAAVAAASAHAAARAEALDWQQRYAGLSAAALGHNPCSVQHLVQLGMTVVEAQARMVAAVGCSSLEALLHLPYRCVKAPRTSNVQGRGAVVVVEDPVLAATLAARAARRAASAQAGDAMLTSAPAAPLRGGRAEVVAQGAELAASLPGSLGAELPTSARLVLKILPFSSTATAAVVSGAAPAAGTAGTAGTGGASGPSLYDVIPQVTADALLSALLPGEYVPPLLWGFTPLTGPCAHLPATVYDQQLVLVYAHQPGGDLVEHQEAAAAAAQAAAGAALRQERAAEAALAAVPPVLDACMESLHLGLRKAQILHGAACDAAERERVLAQAAAAEAAASAAVAARAEAEAALAAAKAATGEVLRAQAQALVAGARSKVAGMCRVTAKLAALDLHVDDVKPENYIIGCSGGVKGIDSASLRRAQRGHGCEARSDGCGTHTPAFCSPEQALRCFAFSGPPADVWGIGSGARDLLSQLRRCLIQQGGWRLLRALDAELKASPLPDVVSACCQRDPAMRLTAGEVLRMLL</sequence>
<dbReference type="InterPro" id="IPR011009">
    <property type="entry name" value="Kinase-like_dom_sf"/>
</dbReference>
<dbReference type="EMBL" id="JAEHOE010000023">
    <property type="protein sequence ID" value="KAG2495675.1"/>
    <property type="molecule type" value="Genomic_DNA"/>
</dbReference>
<dbReference type="Gene3D" id="1.10.510.10">
    <property type="entry name" value="Transferase(Phosphotransferase) domain 1"/>
    <property type="match status" value="1"/>
</dbReference>
<organism evidence="3 4">
    <name type="scientific">Edaphochlamys debaryana</name>
    <dbReference type="NCBI Taxonomy" id="47281"/>
    <lineage>
        <taxon>Eukaryota</taxon>
        <taxon>Viridiplantae</taxon>
        <taxon>Chlorophyta</taxon>
        <taxon>core chlorophytes</taxon>
        <taxon>Chlorophyceae</taxon>
        <taxon>CS clade</taxon>
        <taxon>Chlamydomonadales</taxon>
        <taxon>Chlamydomonadales incertae sedis</taxon>
        <taxon>Edaphochlamys</taxon>
    </lineage>
</organism>
<keyword evidence="4" id="KW-1185">Reference proteome</keyword>
<keyword evidence="1" id="KW-0175">Coiled coil</keyword>
<feature type="region of interest" description="Disordered" evidence="2">
    <location>
        <begin position="86"/>
        <end position="114"/>
    </location>
</feature>
<feature type="coiled-coil region" evidence="1">
    <location>
        <begin position="236"/>
        <end position="277"/>
    </location>
</feature>
<accession>A0A835Y422</accession>
<dbReference type="Proteomes" id="UP000612055">
    <property type="component" value="Unassembled WGS sequence"/>
</dbReference>